<dbReference type="Gramene" id="LPERR06G17090.1">
    <property type="protein sequence ID" value="LPERR06G17090.1"/>
    <property type="gene ID" value="LPERR06G17090"/>
</dbReference>
<name>A0A0D9WRX3_9ORYZ</name>
<feature type="compositionally biased region" description="Polar residues" evidence="1">
    <location>
        <begin position="110"/>
        <end position="121"/>
    </location>
</feature>
<reference evidence="3" key="2">
    <citation type="submission" date="2013-12" db="EMBL/GenBank/DDBJ databases">
        <authorList>
            <person name="Yu Y."/>
            <person name="Lee S."/>
            <person name="de Baynast K."/>
            <person name="Wissotski M."/>
            <person name="Liu L."/>
            <person name="Talag J."/>
            <person name="Goicoechea J."/>
            <person name="Angelova A."/>
            <person name="Jetty R."/>
            <person name="Kudrna D."/>
            <person name="Golser W."/>
            <person name="Rivera L."/>
            <person name="Zhang J."/>
            <person name="Wing R."/>
        </authorList>
    </citation>
    <scope>NUCLEOTIDE SEQUENCE</scope>
</reference>
<organism evidence="2 3">
    <name type="scientific">Leersia perrieri</name>
    <dbReference type="NCBI Taxonomy" id="77586"/>
    <lineage>
        <taxon>Eukaryota</taxon>
        <taxon>Viridiplantae</taxon>
        <taxon>Streptophyta</taxon>
        <taxon>Embryophyta</taxon>
        <taxon>Tracheophyta</taxon>
        <taxon>Spermatophyta</taxon>
        <taxon>Magnoliopsida</taxon>
        <taxon>Liliopsida</taxon>
        <taxon>Poales</taxon>
        <taxon>Poaceae</taxon>
        <taxon>BOP clade</taxon>
        <taxon>Oryzoideae</taxon>
        <taxon>Oryzeae</taxon>
        <taxon>Oryzinae</taxon>
        <taxon>Leersia</taxon>
    </lineage>
</organism>
<feature type="region of interest" description="Disordered" evidence="1">
    <location>
        <begin position="262"/>
        <end position="294"/>
    </location>
</feature>
<proteinExistence type="predicted"/>
<evidence type="ECO:0000256" key="1">
    <source>
        <dbReference type="SAM" id="MobiDB-lite"/>
    </source>
</evidence>
<protein>
    <submittedName>
        <fullName evidence="2">Uncharacterized protein</fullName>
    </submittedName>
</protein>
<reference evidence="2 3" key="1">
    <citation type="submission" date="2012-08" db="EMBL/GenBank/DDBJ databases">
        <title>Oryza genome evolution.</title>
        <authorList>
            <person name="Wing R.A."/>
        </authorList>
    </citation>
    <scope>NUCLEOTIDE SEQUENCE</scope>
</reference>
<keyword evidence="3" id="KW-1185">Reference proteome</keyword>
<dbReference type="Proteomes" id="UP000032180">
    <property type="component" value="Chromosome 6"/>
</dbReference>
<dbReference type="HOGENOM" id="CLU_081112_0_0_1"/>
<evidence type="ECO:0000313" key="2">
    <source>
        <dbReference type="EnsemblPlants" id="LPERR06G17090.1"/>
    </source>
</evidence>
<feature type="region of interest" description="Disordered" evidence="1">
    <location>
        <begin position="92"/>
        <end position="126"/>
    </location>
</feature>
<dbReference type="EnsemblPlants" id="LPERR06G17090.1">
    <property type="protein sequence ID" value="LPERR06G17090.1"/>
    <property type="gene ID" value="LPERR06G17090"/>
</dbReference>
<feature type="compositionally biased region" description="Basic and acidic residues" evidence="1">
    <location>
        <begin position="271"/>
        <end position="282"/>
    </location>
</feature>
<reference evidence="2" key="3">
    <citation type="submission" date="2015-04" db="UniProtKB">
        <authorList>
            <consortium name="EnsemblPlants"/>
        </authorList>
    </citation>
    <scope>IDENTIFICATION</scope>
</reference>
<dbReference type="AlphaFoldDB" id="A0A0D9WRX3"/>
<accession>A0A0D9WRX3</accession>
<sequence>MMRSSLAGSAAVVRPGTMAARAPSRPPSVVVHLPRCTGSGPAPHRVIMTAEACHLPKTATALAPPWVDDDDVTEISIHDVLAWSAEEAIQLIKQTPPPPPPPSTLALPDNTGQRQSLSTPPTSLPGAHDMGKLLRLYERHIQHAETQAIDALMGTRRLVLIHMTAWESYEPTRSALLGLGCTTNPGIEEVLVECIRRGSIDVDDGRRRDIQPRLLAAFGVKPESMPANLSERSYVGAVMFAAMEMRNVVWRRVRRLRRAERRKLRQEEEEGATRKKEEKEAVRSSGLGSLVLDN</sequence>
<evidence type="ECO:0000313" key="3">
    <source>
        <dbReference type="Proteomes" id="UP000032180"/>
    </source>
</evidence>